<evidence type="ECO:0000256" key="2">
    <source>
        <dbReference type="ARBA" id="ARBA00022443"/>
    </source>
</evidence>
<dbReference type="GO" id="GO:0005737">
    <property type="term" value="C:cytoplasm"/>
    <property type="evidence" value="ECO:0007669"/>
    <property type="project" value="UniProtKB-SubCell"/>
</dbReference>
<dbReference type="GO" id="GO:0007165">
    <property type="term" value="P:signal transduction"/>
    <property type="evidence" value="ECO:0007669"/>
    <property type="project" value="TreeGrafter"/>
</dbReference>
<keyword evidence="5 8" id="KW-0040">ANK repeat</keyword>
<evidence type="ECO:0000313" key="12">
    <source>
        <dbReference type="Proteomes" id="UP001152320"/>
    </source>
</evidence>
<keyword evidence="3" id="KW-0963">Cytoplasm</keyword>
<dbReference type="PANTHER" id="PTHR24155:SF10">
    <property type="entry name" value="OSTEOCLAST-STIMULATING FACTOR 1"/>
    <property type="match status" value="1"/>
</dbReference>
<dbReference type="Pfam" id="PF13637">
    <property type="entry name" value="Ank_4"/>
    <property type="match status" value="1"/>
</dbReference>
<dbReference type="OrthoDB" id="207120at2759"/>
<evidence type="ECO:0000256" key="5">
    <source>
        <dbReference type="ARBA" id="ARBA00023043"/>
    </source>
</evidence>
<keyword evidence="2 9" id="KW-0728">SH3 domain</keyword>
<dbReference type="InterPro" id="IPR036770">
    <property type="entry name" value="Ankyrin_rpt-contain_sf"/>
</dbReference>
<dbReference type="AlphaFoldDB" id="A0A9Q1BP59"/>
<comment type="function">
    <text evidence="6">Induces bone resorption, acting probably through a signaling cascade which results in the secretion of factor(s) enhancing osteoclast formation and activity.</text>
</comment>
<dbReference type="CDD" id="cd11772">
    <property type="entry name" value="SH3_OSTF1"/>
    <property type="match status" value="1"/>
</dbReference>
<dbReference type="Gene3D" id="2.30.30.40">
    <property type="entry name" value="SH3 Domains"/>
    <property type="match status" value="1"/>
</dbReference>
<dbReference type="SUPFAM" id="SSF50044">
    <property type="entry name" value="SH3-domain"/>
    <property type="match status" value="1"/>
</dbReference>
<name>A0A9Q1BP59_HOLLE</name>
<keyword evidence="4" id="KW-0677">Repeat</keyword>
<dbReference type="Pfam" id="PF00018">
    <property type="entry name" value="SH3_1"/>
    <property type="match status" value="1"/>
</dbReference>
<dbReference type="SMART" id="SM00326">
    <property type="entry name" value="SH3"/>
    <property type="match status" value="1"/>
</dbReference>
<dbReference type="PROSITE" id="PS50297">
    <property type="entry name" value="ANK_REP_REGION"/>
    <property type="match status" value="1"/>
</dbReference>
<dbReference type="PANTHER" id="PTHR24155">
    <property type="entry name" value="OSTEOCLAST-STIMULATING FACTOR 1"/>
    <property type="match status" value="1"/>
</dbReference>
<evidence type="ECO:0000256" key="7">
    <source>
        <dbReference type="ARBA" id="ARBA00040640"/>
    </source>
</evidence>
<evidence type="ECO:0000313" key="11">
    <source>
        <dbReference type="EMBL" id="KAJ8030034.1"/>
    </source>
</evidence>
<dbReference type="Proteomes" id="UP001152320">
    <property type="component" value="Chromosome 14"/>
</dbReference>
<evidence type="ECO:0000256" key="4">
    <source>
        <dbReference type="ARBA" id="ARBA00022737"/>
    </source>
</evidence>
<protein>
    <recommendedName>
        <fullName evidence="7">Osteoclast-stimulating factor 1</fullName>
    </recommendedName>
</protein>
<comment type="caution">
    <text evidence="11">The sequence shown here is derived from an EMBL/GenBank/DDBJ whole genome shotgun (WGS) entry which is preliminary data.</text>
</comment>
<accession>A0A9Q1BP59</accession>
<dbReference type="Gene3D" id="1.25.40.20">
    <property type="entry name" value="Ankyrin repeat-containing domain"/>
    <property type="match status" value="1"/>
</dbReference>
<organism evidence="11 12">
    <name type="scientific">Holothuria leucospilota</name>
    <name type="common">Black long sea cucumber</name>
    <name type="synonym">Mertensiothuria leucospilota</name>
    <dbReference type="NCBI Taxonomy" id="206669"/>
    <lineage>
        <taxon>Eukaryota</taxon>
        <taxon>Metazoa</taxon>
        <taxon>Echinodermata</taxon>
        <taxon>Eleutherozoa</taxon>
        <taxon>Echinozoa</taxon>
        <taxon>Holothuroidea</taxon>
        <taxon>Aspidochirotacea</taxon>
        <taxon>Aspidochirotida</taxon>
        <taxon>Holothuriidae</taxon>
        <taxon>Holothuria</taxon>
    </lineage>
</organism>
<evidence type="ECO:0000256" key="8">
    <source>
        <dbReference type="PROSITE-ProRule" id="PRU00023"/>
    </source>
</evidence>
<gene>
    <name evidence="11" type="ORF">HOLleu_29603</name>
</gene>
<sequence length="214" mass="23549">MTTPARPAPPKPVSKPGKVKVFRALYTYTAQYNDELSFEEGDLLYVTDMSSKDWYKGKCGQKFGLIPSNYVEESMESVDNPLHEAAKRGNVAFLQECLNNKVSVNGLDKSGSTALYWACHGGHTECMQILLARPRVELNSQNKLGDTALHAAAWKGHADAVKALLAKGARTDLKNKDGKYPVDLATKDPETAALLVPKTRIDDDDYLDDDEDEG</sequence>
<dbReference type="InterPro" id="IPR002110">
    <property type="entry name" value="Ankyrin_rpt"/>
</dbReference>
<evidence type="ECO:0000256" key="6">
    <source>
        <dbReference type="ARBA" id="ARBA00037432"/>
    </source>
</evidence>
<feature type="repeat" description="ANK" evidence="8">
    <location>
        <begin position="144"/>
        <end position="176"/>
    </location>
</feature>
<evidence type="ECO:0000256" key="3">
    <source>
        <dbReference type="ARBA" id="ARBA00022490"/>
    </source>
</evidence>
<evidence type="ECO:0000259" key="10">
    <source>
        <dbReference type="PROSITE" id="PS50002"/>
    </source>
</evidence>
<dbReference type="SMART" id="SM00248">
    <property type="entry name" value="ANK"/>
    <property type="match status" value="3"/>
</dbReference>
<dbReference type="InterPro" id="IPR001452">
    <property type="entry name" value="SH3_domain"/>
</dbReference>
<comment type="subcellular location">
    <subcellularLocation>
        <location evidence="1">Cytoplasm</location>
    </subcellularLocation>
</comment>
<dbReference type="PRINTS" id="PR00452">
    <property type="entry name" value="SH3DOMAIN"/>
</dbReference>
<evidence type="ECO:0000256" key="1">
    <source>
        <dbReference type="ARBA" id="ARBA00004496"/>
    </source>
</evidence>
<keyword evidence="12" id="KW-1185">Reference proteome</keyword>
<proteinExistence type="predicted"/>
<dbReference type="PROSITE" id="PS50002">
    <property type="entry name" value="SH3"/>
    <property type="match status" value="1"/>
</dbReference>
<dbReference type="PROSITE" id="PS50088">
    <property type="entry name" value="ANK_REPEAT"/>
    <property type="match status" value="1"/>
</dbReference>
<reference evidence="11" key="1">
    <citation type="submission" date="2021-10" db="EMBL/GenBank/DDBJ databases">
        <title>Tropical sea cucumber genome reveals ecological adaptation and Cuvierian tubules defense mechanism.</title>
        <authorList>
            <person name="Chen T."/>
        </authorList>
    </citation>
    <scope>NUCLEOTIDE SEQUENCE</scope>
    <source>
        <strain evidence="11">Nanhai2018</strain>
        <tissue evidence="11">Muscle</tissue>
    </source>
</reference>
<dbReference type="Pfam" id="PF13857">
    <property type="entry name" value="Ank_5"/>
    <property type="match status" value="1"/>
</dbReference>
<dbReference type="SUPFAM" id="SSF48403">
    <property type="entry name" value="Ankyrin repeat"/>
    <property type="match status" value="1"/>
</dbReference>
<dbReference type="EMBL" id="JAIZAY010000014">
    <property type="protein sequence ID" value="KAJ8030034.1"/>
    <property type="molecule type" value="Genomic_DNA"/>
</dbReference>
<feature type="domain" description="SH3" evidence="10">
    <location>
        <begin position="17"/>
        <end position="76"/>
    </location>
</feature>
<dbReference type="InterPro" id="IPR036028">
    <property type="entry name" value="SH3-like_dom_sf"/>
</dbReference>
<evidence type="ECO:0000256" key="9">
    <source>
        <dbReference type="PROSITE-ProRule" id="PRU00192"/>
    </source>
</evidence>